<keyword evidence="1" id="KW-0812">Transmembrane</keyword>
<proteinExistence type="predicted"/>
<keyword evidence="1" id="KW-0472">Membrane</keyword>
<dbReference type="EMBL" id="BK014974">
    <property type="protein sequence ID" value="DAD85134.1"/>
    <property type="molecule type" value="Genomic_DNA"/>
</dbReference>
<organism evidence="2">
    <name type="scientific">Myoviridae sp. ctGjZ5</name>
    <dbReference type="NCBI Taxonomy" id="2826634"/>
    <lineage>
        <taxon>Viruses</taxon>
        <taxon>Duplodnaviria</taxon>
        <taxon>Heunggongvirae</taxon>
        <taxon>Uroviricota</taxon>
        <taxon>Caudoviricetes</taxon>
    </lineage>
</organism>
<evidence type="ECO:0000256" key="1">
    <source>
        <dbReference type="SAM" id="Phobius"/>
    </source>
</evidence>
<evidence type="ECO:0000313" key="2">
    <source>
        <dbReference type="EMBL" id="DAD85134.1"/>
    </source>
</evidence>
<accession>A0A8S5MS58</accession>
<name>A0A8S5MS58_9CAUD</name>
<protein>
    <submittedName>
        <fullName evidence="2">Uncharacterized protein</fullName>
    </submittedName>
</protein>
<keyword evidence="1" id="KW-1133">Transmembrane helix</keyword>
<reference evidence="2" key="1">
    <citation type="journal article" date="2021" name="Proc. Natl. Acad. Sci. U.S.A.">
        <title>A Catalog of Tens of Thousands of Viruses from Human Metagenomes Reveals Hidden Associations with Chronic Diseases.</title>
        <authorList>
            <person name="Tisza M.J."/>
            <person name="Buck C.B."/>
        </authorList>
    </citation>
    <scope>NUCLEOTIDE SEQUENCE</scope>
    <source>
        <strain evidence="2">CtGjZ5</strain>
    </source>
</reference>
<feature type="transmembrane region" description="Helical" evidence="1">
    <location>
        <begin position="7"/>
        <end position="27"/>
    </location>
</feature>
<sequence length="51" mass="6106">MDRTLKAVYVWTVLALIWMGLELLLYGEIQPRTVDNIMWFLFLPFIYKAVN</sequence>